<organism evidence="3 4">
    <name type="scientific">Cudoniella acicularis</name>
    <dbReference type="NCBI Taxonomy" id="354080"/>
    <lineage>
        <taxon>Eukaryota</taxon>
        <taxon>Fungi</taxon>
        <taxon>Dikarya</taxon>
        <taxon>Ascomycota</taxon>
        <taxon>Pezizomycotina</taxon>
        <taxon>Leotiomycetes</taxon>
        <taxon>Helotiales</taxon>
        <taxon>Tricladiaceae</taxon>
        <taxon>Cudoniella</taxon>
    </lineage>
</organism>
<dbReference type="OrthoDB" id="3527261at2759"/>
<keyword evidence="4" id="KW-1185">Reference proteome</keyword>
<accession>A0A8H4W2H2</accession>
<dbReference type="EMBL" id="JAAMPI010000698">
    <property type="protein sequence ID" value="KAF4629280.1"/>
    <property type="molecule type" value="Genomic_DNA"/>
</dbReference>
<evidence type="ECO:0000256" key="1">
    <source>
        <dbReference type="SAM" id="MobiDB-lite"/>
    </source>
</evidence>
<keyword evidence="2" id="KW-0812">Transmembrane</keyword>
<sequence length="444" mass="49485">MRNGEPQVSSRSLLSRQHQTFFFEWAAIIPLVIYLASYKFSHTLVGKTSLTGRLYIGLFPKLGILGSVASLLNEGSDYLDRVCSISELKKEVWDANFGGTFTCANGAASALITSYATKGRKPISVESTTPDSGPTSPPKDLSIKHQPEFRRYQTLHVFQYSRTNVPRTITDKLLRWHFAATFKIVMISGLMACAVVAVFFGLLGTAVAILTSACIQVCCQLVRIQRPGRFLDPNELGQACMLTSLHNNATTWYLFAGDRGIVDGILNKSMIYSISGKLGDTSTKVLASIFATLELLQLLSMTYVASQKGWDGIGMLILVISCWIWEKAVYSEKSVVREWITEAGIDISVTTFEFSGRTPMLGAIQLWKQNPIEVWMDNILQPTPRRQVWLSYLAGTNTLDFIVGLEKSLDRRDKRWVTGNASRTKEALKIWKEIAPLRKSIVES</sequence>
<keyword evidence="2" id="KW-0472">Membrane</keyword>
<evidence type="ECO:0000256" key="2">
    <source>
        <dbReference type="SAM" id="Phobius"/>
    </source>
</evidence>
<feature type="region of interest" description="Disordered" evidence="1">
    <location>
        <begin position="122"/>
        <end position="143"/>
    </location>
</feature>
<gene>
    <name evidence="3" type="ORF">G7Y89_g8866</name>
</gene>
<feature type="transmembrane region" description="Helical" evidence="2">
    <location>
        <begin position="52"/>
        <end position="72"/>
    </location>
</feature>
<feature type="transmembrane region" description="Helical" evidence="2">
    <location>
        <begin position="184"/>
        <end position="210"/>
    </location>
</feature>
<evidence type="ECO:0000313" key="4">
    <source>
        <dbReference type="Proteomes" id="UP000566819"/>
    </source>
</evidence>
<name>A0A8H4W2H2_9HELO</name>
<feature type="transmembrane region" description="Helical" evidence="2">
    <location>
        <begin position="21"/>
        <end position="40"/>
    </location>
</feature>
<dbReference type="AlphaFoldDB" id="A0A8H4W2H2"/>
<dbReference type="Proteomes" id="UP000566819">
    <property type="component" value="Unassembled WGS sequence"/>
</dbReference>
<comment type="caution">
    <text evidence="3">The sequence shown here is derived from an EMBL/GenBank/DDBJ whole genome shotgun (WGS) entry which is preliminary data.</text>
</comment>
<reference evidence="3 4" key="1">
    <citation type="submission" date="2020-03" db="EMBL/GenBank/DDBJ databases">
        <title>Draft Genome Sequence of Cudoniella acicularis.</title>
        <authorList>
            <person name="Buettner E."/>
            <person name="Kellner H."/>
        </authorList>
    </citation>
    <scope>NUCLEOTIDE SEQUENCE [LARGE SCALE GENOMIC DNA]</scope>
    <source>
        <strain evidence="3 4">DSM 108380</strain>
    </source>
</reference>
<keyword evidence="2" id="KW-1133">Transmembrane helix</keyword>
<evidence type="ECO:0000313" key="3">
    <source>
        <dbReference type="EMBL" id="KAF4629280.1"/>
    </source>
</evidence>
<protein>
    <submittedName>
        <fullName evidence="3">Uncharacterized protein</fullName>
    </submittedName>
</protein>
<proteinExistence type="predicted"/>